<sequence>MSESFVFIFHSQCYYYSYQNLSLFYIFFYKLLKNLYLDELRILVQVVCLIKYKLQMEIQNKSNQLIFQCEVIRKHLLIDKHYKLQIFENKIMIRENLEHPPKYEIDLSLKNQVSWKHHDDHKIKEFGIKYFNKTKWFTGQSAQMNQMKTYIQTKIFMQGISGFYSSHDIIGTGASCKVILIKDYNVNKSYAAKCISKDYIKKKRTSDRFDRLVNEIQILRTLKCHPNLIKLNEIFEGENSYYLVFDYLEGENLHKFIKNQSYQIPEQNVRTILQQLLLGIRKCHQQNIIHRDMKLENVMLSKSNSIENIKIIDFGLAIFNTPDYPFAVCGTPGYIAPEILNYEENKYKNERFSYTPQIDMFGIGVMLYRIMTKQPLFTADKTKELINKNQKCMYVKHTISQYSNILNQILYGLLEYNPKKRLTAEQALELLQAQQFNQITLRNESTRNIYLNDEFQIPIYNDVVQAPYLFPNRKIKRDLYFPHSYHLNEDRVNINGKSYLPSFTVKPSLDLGQESVLDKSLKVPQDFILEQ</sequence>
<dbReference type="InterPro" id="IPR008271">
    <property type="entry name" value="Ser/Thr_kinase_AS"/>
</dbReference>
<reference evidence="2" key="1">
    <citation type="submission" date="2021-01" db="EMBL/GenBank/DDBJ databases">
        <authorList>
            <consortium name="Genoscope - CEA"/>
            <person name="William W."/>
        </authorList>
    </citation>
    <scope>NUCLEOTIDE SEQUENCE</scope>
</reference>
<organism evidence="2 3">
    <name type="scientific">Paramecium pentaurelia</name>
    <dbReference type="NCBI Taxonomy" id="43138"/>
    <lineage>
        <taxon>Eukaryota</taxon>
        <taxon>Sar</taxon>
        <taxon>Alveolata</taxon>
        <taxon>Ciliophora</taxon>
        <taxon>Intramacronucleata</taxon>
        <taxon>Oligohymenophorea</taxon>
        <taxon>Peniculida</taxon>
        <taxon>Parameciidae</taxon>
        <taxon>Paramecium</taxon>
    </lineage>
</organism>
<dbReference type="GO" id="GO:0005634">
    <property type="term" value="C:nucleus"/>
    <property type="evidence" value="ECO:0007669"/>
    <property type="project" value="TreeGrafter"/>
</dbReference>
<dbReference type="Proteomes" id="UP000689195">
    <property type="component" value="Unassembled WGS sequence"/>
</dbReference>
<dbReference type="InterPro" id="IPR000719">
    <property type="entry name" value="Prot_kinase_dom"/>
</dbReference>
<dbReference type="EMBL" id="CAJJDO010000123">
    <property type="protein sequence ID" value="CAD8200009.1"/>
    <property type="molecule type" value="Genomic_DNA"/>
</dbReference>
<gene>
    <name evidence="2" type="ORF">PPENT_87.1.T1230075</name>
</gene>
<protein>
    <recommendedName>
        <fullName evidence="1">Protein kinase domain-containing protein</fullName>
    </recommendedName>
</protein>
<name>A0A8S1XGQ1_9CILI</name>
<dbReference type="FunFam" id="1.10.510.10:FF:000945">
    <property type="entry name" value="Uncharacterized protein"/>
    <property type="match status" value="1"/>
</dbReference>
<dbReference type="FunFam" id="3.30.200.20:FF:000683">
    <property type="entry name" value="Uncharacterized protein"/>
    <property type="match status" value="1"/>
</dbReference>
<dbReference type="OrthoDB" id="4062651at2759"/>
<evidence type="ECO:0000313" key="2">
    <source>
        <dbReference type="EMBL" id="CAD8200009.1"/>
    </source>
</evidence>
<dbReference type="AlphaFoldDB" id="A0A8S1XGQ1"/>
<dbReference type="PROSITE" id="PS50011">
    <property type="entry name" value="PROTEIN_KINASE_DOM"/>
    <property type="match status" value="1"/>
</dbReference>
<dbReference type="GO" id="GO:0044773">
    <property type="term" value="P:mitotic DNA damage checkpoint signaling"/>
    <property type="evidence" value="ECO:0007669"/>
    <property type="project" value="TreeGrafter"/>
</dbReference>
<evidence type="ECO:0000259" key="1">
    <source>
        <dbReference type="PROSITE" id="PS50011"/>
    </source>
</evidence>
<dbReference type="PANTHER" id="PTHR44167">
    <property type="entry name" value="OVARIAN-SPECIFIC SERINE/THREONINE-PROTEIN KINASE LOK-RELATED"/>
    <property type="match status" value="1"/>
</dbReference>
<dbReference type="GO" id="GO:0005524">
    <property type="term" value="F:ATP binding"/>
    <property type="evidence" value="ECO:0007669"/>
    <property type="project" value="InterPro"/>
</dbReference>
<dbReference type="Pfam" id="PF00069">
    <property type="entry name" value="Pkinase"/>
    <property type="match status" value="1"/>
</dbReference>
<dbReference type="PANTHER" id="PTHR44167:SF18">
    <property type="entry name" value="PROTEIN KINASE DOMAIN-CONTAINING PROTEIN"/>
    <property type="match status" value="1"/>
</dbReference>
<evidence type="ECO:0000313" key="3">
    <source>
        <dbReference type="Proteomes" id="UP000689195"/>
    </source>
</evidence>
<comment type="caution">
    <text evidence="2">The sequence shown here is derived from an EMBL/GenBank/DDBJ whole genome shotgun (WGS) entry which is preliminary data.</text>
</comment>
<dbReference type="PROSITE" id="PS00108">
    <property type="entry name" value="PROTEIN_KINASE_ST"/>
    <property type="match status" value="1"/>
</dbReference>
<feature type="domain" description="Protein kinase" evidence="1">
    <location>
        <begin position="164"/>
        <end position="437"/>
    </location>
</feature>
<dbReference type="SMART" id="SM00220">
    <property type="entry name" value="S_TKc"/>
    <property type="match status" value="1"/>
</dbReference>
<keyword evidence="3" id="KW-1185">Reference proteome</keyword>
<accession>A0A8S1XGQ1</accession>
<dbReference type="GO" id="GO:0005737">
    <property type="term" value="C:cytoplasm"/>
    <property type="evidence" value="ECO:0007669"/>
    <property type="project" value="TreeGrafter"/>
</dbReference>
<dbReference type="GO" id="GO:0004674">
    <property type="term" value="F:protein serine/threonine kinase activity"/>
    <property type="evidence" value="ECO:0007669"/>
    <property type="project" value="TreeGrafter"/>
</dbReference>
<proteinExistence type="predicted"/>